<dbReference type="AlphaFoldDB" id="A0A0H2XX46"/>
<gene>
    <name evidence="1" type="ordered locus">Bcen_4701</name>
</gene>
<organism evidence="1">
    <name type="scientific">Burkholderia orbicola (strain AU 1054)</name>
    <dbReference type="NCBI Taxonomy" id="331271"/>
    <lineage>
        <taxon>Bacteria</taxon>
        <taxon>Pseudomonadati</taxon>
        <taxon>Pseudomonadota</taxon>
        <taxon>Betaproteobacteria</taxon>
        <taxon>Burkholderiales</taxon>
        <taxon>Burkholderiaceae</taxon>
        <taxon>Burkholderia</taxon>
        <taxon>Burkholderia cepacia complex</taxon>
        <taxon>Burkholderia orbicola</taxon>
    </lineage>
</organism>
<accession>A0A0H2XX46</accession>
<evidence type="ECO:0000313" key="1">
    <source>
        <dbReference type="EMBL" id="ABF79581.1"/>
    </source>
</evidence>
<name>A0A0H2XX46_BURO1</name>
<sequence length="117" mass="12999">MPLVPDVLGLIVGGVVGPSTEPQPYSASSDETAIVTVVFLKRFCMLASTLEVCPGLLCKFRAMTGFAKRCRDLLRKSGISMRFKRRNGGFARQARAVRERRGCDVPVRRRNARRDVT</sequence>
<protein>
    <submittedName>
        <fullName evidence="1">Uncharacterized protein</fullName>
    </submittedName>
</protein>
<dbReference type="EMBL" id="CP000379">
    <property type="protein sequence ID" value="ABF79581.1"/>
    <property type="molecule type" value="Genomic_DNA"/>
</dbReference>
<dbReference type="HOGENOM" id="CLU_2080302_0_0_4"/>
<proteinExistence type="predicted"/>
<reference evidence="1" key="1">
    <citation type="submission" date="2006-05" db="EMBL/GenBank/DDBJ databases">
        <title>Complete sequence of chromosome 2 of Burkholderia cenocepacia AU 1054.</title>
        <authorList>
            <consortium name="US DOE Joint Genome Institute"/>
            <person name="Copeland A."/>
            <person name="Lucas S."/>
            <person name="Lapidus A."/>
            <person name="Barry K."/>
            <person name="Detter J.C."/>
            <person name="Glavina del Rio T."/>
            <person name="Hammon N."/>
            <person name="Israni S."/>
            <person name="Dalin E."/>
            <person name="Tice H."/>
            <person name="Pitluck S."/>
            <person name="Chain P."/>
            <person name="Malfatti S."/>
            <person name="Shin M."/>
            <person name="Vergez L."/>
            <person name="Schmutz J."/>
            <person name="Larimer F."/>
            <person name="Land M."/>
            <person name="Hauser L."/>
            <person name="Kyrpides N."/>
            <person name="Lykidis A."/>
            <person name="LiPuma J.J."/>
            <person name="Konstantinidis K."/>
            <person name="Tiedje J.M."/>
            <person name="Richardson P."/>
        </authorList>
    </citation>
    <scope>NUCLEOTIDE SEQUENCE [LARGE SCALE GENOMIC DNA]</scope>
    <source>
        <strain evidence="1">AU 1054</strain>
    </source>
</reference>